<dbReference type="AlphaFoldDB" id="A0A1Y2BJV9"/>
<dbReference type="PANTHER" id="PTHR28180">
    <property type="entry name" value="CONSERVED MITOCHONDRIAL PROTEIN-RELATED"/>
    <property type="match status" value="1"/>
</dbReference>
<dbReference type="PANTHER" id="PTHR28180:SF2">
    <property type="entry name" value="PEROXISOMAL PROTEIN 2"/>
    <property type="match status" value="1"/>
</dbReference>
<dbReference type="InterPro" id="IPR052999">
    <property type="entry name" value="PTS1_Protein"/>
</dbReference>
<dbReference type="Gene3D" id="1.20.1290.10">
    <property type="entry name" value="AhpD-like"/>
    <property type="match status" value="1"/>
</dbReference>
<protein>
    <recommendedName>
        <fullName evidence="3">Dol-P-Man:Man(5)GlcNAc(2)-PP-Dol alpha-1,3-mannosyltransferase</fullName>
    </recommendedName>
</protein>
<evidence type="ECO:0000313" key="1">
    <source>
        <dbReference type="EMBL" id="ORY35061.1"/>
    </source>
</evidence>
<dbReference type="EMBL" id="MCFC01000002">
    <property type="protein sequence ID" value="ORY35061.1"/>
    <property type="molecule type" value="Genomic_DNA"/>
</dbReference>
<comment type="caution">
    <text evidence="1">The sequence shown here is derived from an EMBL/GenBank/DDBJ whole genome shotgun (WGS) entry which is preliminary data.</text>
</comment>
<reference evidence="1 2" key="1">
    <citation type="submission" date="2016-07" db="EMBL/GenBank/DDBJ databases">
        <title>Pervasive Adenine N6-methylation of Active Genes in Fungi.</title>
        <authorList>
            <consortium name="DOE Joint Genome Institute"/>
            <person name="Mondo S.J."/>
            <person name="Dannebaum R.O."/>
            <person name="Kuo R.C."/>
            <person name="Labutti K."/>
            <person name="Haridas S."/>
            <person name="Kuo A."/>
            <person name="Salamov A."/>
            <person name="Ahrendt S.R."/>
            <person name="Lipzen A."/>
            <person name="Sullivan W."/>
            <person name="Andreopoulos W.B."/>
            <person name="Clum A."/>
            <person name="Lindquist E."/>
            <person name="Daum C."/>
            <person name="Ramamoorthy G.K."/>
            <person name="Gryganskyi A."/>
            <person name="Culley D."/>
            <person name="Magnuson J.K."/>
            <person name="James T.Y."/>
            <person name="O'Malley M.A."/>
            <person name="Stajich J.E."/>
            <person name="Spatafora J.W."/>
            <person name="Visel A."/>
            <person name="Grigoriev I.V."/>
        </authorList>
    </citation>
    <scope>NUCLEOTIDE SEQUENCE [LARGE SCALE GENOMIC DNA]</scope>
    <source>
        <strain evidence="1 2">68-887.2</strain>
    </source>
</reference>
<keyword evidence="2" id="KW-1185">Reference proteome</keyword>
<dbReference type="Proteomes" id="UP000193986">
    <property type="component" value="Unassembled WGS sequence"/>
</dbReference>
<dbReference type="InterPro" id="IPR029032">
    <property type="entry name" value="AhpD-like"/>
</dbReference>
<dbReference type="OrthoDB" id="5392202at2759"/>
<sequence length="284" mass="30877">MSIKLSPALKSLISAPHAFPAALPAPPRQALNELFDQIRRRAEPYGVNADTWLTLGTAGIMTVNSPDSLCALWDFASARRDNQEGKIRDALIMRETGLKCISFNGIPRTINNLGALHTHQTKEFTDHLPTTSYRTPDASNLAEISTRGRALWNNIYSPHHEKLLSKLGQSHPDLPVHILNSHYGPLLSDPSTPGASIVGRLLTSIVAMTCLRLQTGVGLQVTSHVYGLKKALTEGNTAEKEVAGAEWLTSDEGVTWVLESADEISRVVAEGQTSFGKTLQKAKL</sequence>
<dbReference type="STRING" id="71784.A0A1Y2BJV9"/>
<proteinExistence type="predicted"/>
<gene>
    <name evidence="1" type="ORF">BCR39DRAFT_516451</name>
</gene>
<evidence type="ECO:0008006" key="3">
    <source>
        <dbReference type="Google" id="ProtNLM"/>
    </source>
</evidence>
<organism evidence="1 2">
    <name type="scientific">Naematelia encephala</name>
    <dbReference type="NCBI Taxonomy" id="71784"/>
    <lineage>
        <taxon>Eukaryota</taxon>
        <taxon>Fungi</taxon>
        <taxon>Dikarya</taxon>
        <taxon>Basidiomycota</taxon>
        <taxon>Agaricomycotina</taxon>
        <taxon>Tremellomycetes</taxon>
        <taxon>Tremellales</taxon>
        <taxon>Naemateliaceae</taxon>
        <taxon>Naematelia</taxon>
    </lineage>
</organism>
<dbReference type="InParanoid" id="A0A1Y2BJV9"/>
<accession>A0A1Y2BJV9</accession>
<name>A0A1Y2BJV9_9TREE</name>
<evidence type="ECO:0000313" key="2">
    <source>
        <dbReference type="Proteomes" id="UP000193986"/>
    </source>
</evidence>